<gene>
    <name evidence="2" type="ORF">KUF71_009814</name>
</gene>
<evidence type="ECO:0000313" key="3">
    <source>
        <dbReference type="Proteomes" id="UP001219518"/>
    </source>
</evidence>
<dbReference type="Proteomes" id="UP001219518">
    <property type="component" value="Unassembled WGS sequence"/>
</dbReference>
<sequence>MAGSGGVAPRDITGLERTRQQMTQAPCGVLSGGEAKIIWGARSPGKGRSGGGKSERLAAAKSEEEQGATLWASAAAVHYFITTSTPDAHDFEPHVLRSHKKVLDEPDRYNPMIEGLIIAKFIFSQV</sequence>
<dbReference type="AlphaFoldDB" id="A0AAE1HG75"/>
<evidence type="ECO:0000313" key="2">
    <source>
        <dbReference type="EMBL" id="KAK3920543.1"/>
    </source>
</evidence>
<feature type="region of interest" description="Disordered" evidence="1">
    <location>
        <begin position="1"/>
        <end position="25"/>
    </location>
</feature>
<keyword evidence="3" id="KW-1185">Reference proteome</keyword>
<evidence type="ECO:0000256" key="1">
    <source>
        <dbReference type="SAM" id="MobiDB-lite"/>
    </source>
</evidence>
<dbReference type="EMBL" id="JAHWGI010001007">
    <property type="protein sequence ID" value="KAK3920543.1"/>
    <property type="molecule type" value="Genomic_DNA"/>
</dbReference>
<comment type="caution">
    <text evidence="2">The sequence shown here is derived from an EMBL/GenBank/DDBJ whole genome shotgun (WGS) entry which is preliminary data.</text>
</comment>
<reference evidence="2" key="1">
    <citation type="submission" date="2021-07" db="EMBL/GenBank/DDBJ databases">
        <authorList>
            <person name="Catto M.A."/>
            <person name="Jacobson A."/>
            <person name="Kennedy G."/>
            <person name="Labadie P."/>
            <person name="Hunt B.G."/>
            <person name="Srinivasan R."/>
        </authorList>
    </citation>
    <scope>NUCLEOTIDE SEQUENCE</scope>
    <source>
        <strain evidence="2">PL_HMW_Pooled</strain>
        <tissue evidence="2">Head</tissue>
    </source>
</reference>
<proteinExistence type="predicted"/>
<reference evidence="2" key="2">
    <citation type="journal article" date="2023" name="BMC Genomics">
        <title>Pest status, molecular evolution, and epigenetic factors derived from the genome assembly of Frankliniella fusca, a thysanopteran phytovirus vector.</title>
        <authorList>
            <person name="Catto M.A."/>
            <person name="Labadie P.E."/>
            <person name="Jacobson A.L."/>
            <person name="Kennedy G.G."/>
            <person name="Srinivasan R."/>
            <person name="Hunt B.G."/>
        </authorList>
    </citation>
    <scope>NUCLEOTIDE SEQUENCE</scope>
    <source>
        <strain evidence="2">PL_HMW_Pooled</strain>
    </source>
</reference>
<name>A0AAE1HG75_9NEOP</name>
<organism evidence="2 3">
    <name type="scientific">Frankliniella fusca</name>
    <dbReference type="NCBI Taxonomy" id="407009"/>
    <lineage>
        <taxon>Eukaryota</taxon>
        <taxon>Metazoa</taxon>
        <taxon>Ecdysozoa</taxon>
        <taxon>Arthropoda</taxon>
        <taxon>Hexapoda</taxon>
        <taxon>Insecta</taxon>
        <taxon>Pterygota</taxon>
        <taxon>Neoptera</taxon>
        <taxon>Paraneoptera</taxon>
        <taxon>Thysanoptera</taxon>
        <taxon>Terebrantia</taxon>
        <taxon>Thripoidea</taxon>
        <taxon>Thripidae</taxon>
        <taxon>Frankliniella</taxon>
    </lineage>
</organism>
<protein>
    <submittedName>
        <fullName evidence="2">Brefeldin A-inhibited guanine nucleotide-exchange protein 2</fullName>
    </submittedName>
</protein>
<accession>A0AAE1HG75</accession>